<evidence type="ECO:0000313" key="1">
    <source>
        <dbReference type="EMBL" id="STR45020.1"/>
    </source>
</evidence>
<accession>A0A377SUL2</accession>
<evidence type="ECO:0000313" key="2">
    <source>
        <dbReference type="EMBL" id="TCU85532.1"/>
    </source>
</evidence>
<proteinExistence type="predicted"/>
<dbReference type="RefSeq" id="WP_115228741.1">
    <property type="nucleotide sequence ID" value="NZ_CAWOLO010000007.1"/>
</dbReference>
<dbReference type="EMBL" id="SMBT01000007">
    <property type="protein sequence ID" value="TCU85532.1"/>
    <property type="molecule type" value="Genomic_DNA"/>
</dbReference>
<sequence>MYDCLAPELTRATRELHPALRWKTQSWLRLNAKRNTSPLALSKAFAAATSLGFRTENLANGSIVILNLNLQDALMFSRRYPDLLAEYEPINPFCLRK</sequence>
<dbReference type="OrthoDB" id="8591434at2"/>
<dbReference type="Proteomes" id="UP000255108">
    <property type="component" value="Unassembled WGS sequence"/>
</dbReference>
<dbReference type="AlphaFoldDB" id="A0A377SUL2"/>
<keyword evidence="4" id="KW-1185">Reference proteome</keyword>
<reference evidence="1 3" key="1">
    <citation type="submission" date="2018-06" db="EMBL/GenBank/DDBJ databases">
        <authorList>
            <consortium name="Pathogen Informatics"/>
            <person name="Doyle S."/>
        </authorList>
    </citation>
    <scope>NUCLEOTIDE SEQUENCE [LARGE SCALE GENOMIC DNA]</scope>
    <source>
        <strain evidence="1 3">NCTC11159</strain>
    </source>
</reference>
<organism evidence="1 3">
    <name type="scientific">Iodobacter fluviatilis</name>
    <dbReference type="NCBI Taxonomy" id="537"/>
    <lineage>
        <taxon>Bacteria</taxon>
        <taxon>Pseudomonadati</taxon>
        <taxon>Pseudomonadota</taxon>
        <taxon>Betaproteobacteria</taxon>
        <taxon>Neisseriales</taxon>
        <taxon>Chitinibacteraceae</taxon>
        <taxon>Iodobacter</taxon>
    </lineage>
</organism>
<protein>
    <submittedName>
        <fullName evidence="1">Uncharacterized protein</fullName>
    </submittedName>
</protein>
<dbReference type="Proteomes" id="UP000295794">
    <property type="component" value="Unassembled WGS sequence"/>
</dbReference>
<gene>
    <name evidence="2" type="ORF">EV682_10742</name>
    <name evidence="1" type="ORF">NCTC11159_03566</name>
</gene>
<evidence type="ECO:0000313" key="4">
    <source>
        <dbReference type="Proteomes" id="UP000295794"/>
    </source>
</evidence>
<name>A0A377SUL2_9NEIS</name>
<dbReference type="EMBL" id="UGHR01000003">
    <property type="protein sequence ID" value="STR45020.1"/>
    <property type="molecule type" value="Genomic_DNA"/>
</dbReference>
<evidence type="ECO:0000313" key="3">
    <source>
        <dbReference type="Proteomes" id="UP000255108"/>
    </source>
</evidence>
<reference evidence="2 4" key="2">
    <citation type="submission" date="2019-03" db="EMBL/GenBank/DDBJ databases">
        <title>Genomic Encyclopedia of Type Strains, Phase IV (KMG-IV): sequencing the most valuable type-strain genomes for metagenomic binning, comparative biology and taxonomic classification.</title>
        <authorList>
            <person name="Goeker M."/>
        </authorList>
    </citation>
    <scope>NUCLEOTIDE SEQUENCE [LARGE SCALE GENOMIC DNA]</scope>
    <source>
        <strain evidence="2 4">DSM 3764</strain>
    </source>
</reference>